<reference evidence="1 2" key="1">
    <citation type="submission" date="2019-01" db="EMBL/GenBank/DDBJ databases">
        <title>Sequencing of cultivated peanut Arachis hypogaea provides insights into genome evolution and oil improvement.</title>
        <authorList>
            <person name="Chen X."/>
        </authorList>
    </citation>
    <scope>NUCLEOTIDE SEQUENCE [LARGE SCALE GENOMIC DNA]</scope>
    <source>
        <strain evidence="2">cv. Fuhuasheng</strain>
        <tissue evidence="1">Leaves</tissue>
    </source>
</reference>
<dbReference type="Proteomes" id="UP000289738">
    <property type="component" value="Chromosome B08"/>
</dbReference>
<keyword evidence="2" id="KW-1185">Reference proteome</keyword>
<accession>A0A444Y2U1</accession>
<dbReference type="EMBL" id="SDMP01000018">
    <property type="protein sequence ID" value="RYQ96220.1"/>
    <property type="molecule type" value="Genomic_DNA"/>
</dbReference>
<proteinExistence type="predicted"/>
<organism evidence="1 2">
    <name type="scientific">Arachis hypogaea</name>
    <name type="common">Peanut</name>
    <dbReference type="NCBI Taxonomy" id="3818"/>
    <lineage>
        <taxon>Eukaryota</taxon>
        <taxon>Viridiplantae</taxon>
        <taxon>Streptophyta</taxon>
        <taxon>Embryophyta</taxon>
        <taxon>Tracheophyta</taxon>
        <taxon>Spermatophyta</taxon>
        <taxon>Magnoliopsida</taxon>
        <taxon>eudicotyledons</taxon>
        <taxon>Gunneridae</taxon>
        <taxon>Pentapetalae</taxon>
        <taxon>rosids</taxon>
        <taxon>fabids</taxon>
        <taxon>Fabales</taxon>
        <taxon>Fabaceae</taxon>
        <taxon>Papilionoideae</taxon>
        <taxon>50 kb inversion clade</taxon>
        <taxon>dalbergioids sensu lato</taxon>
        <taxon>Dalbergieae</taxon>
        <taxon>Pterocarpus clade</taxon>
        <taxon>Arachis</taxon>
    </lineage>
</organism>
<dbReference type="AlphaFoldDB" id="A0A444Y2U1"/>
<gene>
    <name evidence="1" type="ORF">Ahy_B08g091885</name>
</gene>
<sequence>MLHHVSSANRMYKCSFHLVRLMVIQVEKYVSTRDNRHNFGHASTFDTLTVRFVQSRDKKKRIT</sequence>
<protein>
    <submittedName>
        <fullName evidence="1">Uncharacterized protein</fullName>
    </submittedName>
</protein>
<name>A0A444Y2U1_ARAHY</name>
<evidence type="ECO:0000313" key="1">
    <source>
        <dbReference type="EMBL" id="RYQ96220.1"/>
    </source>
</evidence>
<comment type="caution">
    <text evidence="1">The sequence shown here is derived from an EMBL/GenBank/DDBJ whole genome shotgun (WGS) entry which is preliminary data.</text>
</comment>
<evidence type="ECO:0000313" key="2">
    <source>
        <dbReference type="Proteomes" id="UP000289738"/>
    </source>
</evidence>